<dbReference type="Proteomes" id="UP001642360">
    <property type="component" value="Unassembled WGS sequence"/>
</dbReference>
<protein>
    <submittedName>
        <fullName evidence="1">Uncharacterized protein</fullName>
    </submittedName>
</protein>
<evidence type="ECO:0000313" key="2">
    <source>
        <dbReference type="Proteomes" id="UP001642360"/>
    </source>
</evidence>
<keyword evidence="2" id="KW-1185">Reference proteome</keyword>
<feature type="non-terminal residue" evidence="1">
    <location>
        <position position="118"/>
    </location>
</feature>
<proteinExistence type="predicted"/>
<accession>A0ABC8V531</accession>
<dbReference type="AlphaFoldDB" id="A0ABC8V531"/>
<comment type="caution">
    <text evidence="1">The sequence shown here is derived from an EMBL/GenBank/DDBJ whole genome shotgun (WGS) entry which is preliminary data.</text>
</comment>
<gene>
    <name evidence="1" type="ORF">ILEXP_LOCUS59106</name>
</gene>
<name>A0ABC8V531_9AQUA</name>
<dbReference type="EMBL" id="CAUOFW020010447">
    <property type="protein sequence ID" value="CAK9188423.1"/>
    <property type="molecule type" value="Genomic_DNA"/>
</dbReference>
<reference evidence="1 2" key="1">
    <citation type="submission" date="2024-02" db="EMBL/GenBank/DDBJ databases">
        <authorList>
            <person name="Vignale AGUSTIN F."/>
            <person name="Sosa J E."/>
            <person name="Modenutti C."/>
        </authorList>
    </citation>
    <scope>NUCLEOTIDE SEQUENCE [LARGE SCALE GENOMIC DNA]</scope>
</reference>
<evidence type="ECO:0000313" key="1">
    <source>
        <dbReference type="EMBL" id="CAK9188423.1"/>
    </source>
</evidence>
<organism evidence="1 2">
    <name type="scientific">Ilex paraguariensis</name>
    <name type="common">yerba mate</name>
    <dbReference type="NCBI Taxonomy" id="185542"/>
    <lineage>
        <taxon>Eukaryota</taxon>
        <taxon>Viridiplantae</taxon>
        <taxon>Streptophyta</taxon>
        <taxon>Embryophyta</taxon>
        <taxon>Tracheophyta</taxon>
        <taxon>Spermatophyta</taxon>
        <taxon>Magnoliopsida</taxon>
        <taxon>eudicotyledons</taxon>
        <taxon>Gunneridae</taxon>
        <taxon>Pentapetalae</taxon>
        <taxon>asterids</taxon>
        <taxon>campanulids</taxon>
        <taxon>Aquifoliales</taxon>
        <taxon>Aquifoliaceae</taxon>
        <taxon>Ilex</taxon>
    </lineage>
</organism>
<sequence length="118" mass="13157">MHLSHTCSQARRSTIVGFPCGRLSCMSNLSRQGEASTLVSASPARLVRQKRSCDVSGHSSFASFTSPCTLYTVKRIQHSFLLSSSSIRDRRSTRAFFEFHLSPDRKDGIRGERIPPPQ</sequence>